<dbReference type="InterPro" id="IPR013785">
    <property type="entry name" value="Aldolase_TIM"/>
</dbReference>
<proteinExistence type="predicted"/>
<feature type="compositionally biased region" description="Low complexity" evidence="1">
    <location>
        <begin position="31"/>
        <end position="43"/>
    </location>
</feature>
<keyword evidence="3" id="KW-1185">Reference proteome</keyword>
<organism evidence="2 3">
    <name type="scientific">Leptolinea tardivitalis</name>
    <dbReference type="NCBI Taxonomy" id="229920"/>
    <lineage>
        <taxon>Bacteria</taxon>
        <taxon>Bacillati</taxon>
        <taxon>Chloroflexota</taxon>
        <taxon>Anaerolineae</taxon>
        <taxon>Anaerolineales</taxon>
        <taxon>Anaerolineaceae</taxon>
        <taxon>Leptolinea</taxon>
    </lineage>
</organism>
<dbReference type="Proteomes" id="UP000050430">
    <property type="component" value="Unassembled WGS sequence"/>
</dbReference>
<dbReference type="EMBL" id="LGCK01000004">
    <property type="protein sequence ID" value="KPL74030.1"/>
    <property type="molecule type" value="Genomic_DNA"/>
</dbReference>
<gene>
    <name evidence="2" type="ORF">ADM99_02000</name>
</gene>
<dbReference type="Pfam" id="PF14885">
    <property type="entry name" value="GHL15"/>
    <property type="match status" value="1"/>
</dbReference>
<dbReference type="InterPro" id="IPR017853">
    <property type="entry name" value="GH"/>
</dbReference>
<evidence type="ECO:0008006" key="4">
    <source>
        <dbReference type="Google" id="ProtNLM"/>
    </source>
</evidence>
<evidence type="ECO:0000256" key="1">
    <source>
        <dbReference type="SAM" id="MobiDB-lite"/>
    </source>
</evidence>
<dbReference type="STRING" id="229920.ADM99_02000"/>
<dbReference type="OrthoDB" id="146626at2"/>
<dbReference type="SUPFAM" id="SSF51445">
    <property type="entry name" value="(Trans)glycosidases"/>
    <property type="match status" value="1"/>
</dbReference>
<evidence type="ECO:0000313" key="2">
    <source>
        <dbReference type="EMBL" id="KPL74030.1"/>
    </source>
</evidence>
<dbReference type="AlphaFoldDB" id="A0A0P6XGM8"/>
<evidence type="ECO:0000313" key="3">
    <source>
        <dbReference type="Proteomes" id="UP000050430"/>
    </source>
</evidence>
<dbReference type="RefSeq" id="WP_062422999.1">
    <property type="nucleotide sequence ID" value="NZ_BBYA01000012.1"/>
</dbReference>
<comment type="caution">
    <text evidence="2">The sequence shown here is derived from an EMBL/GenBank/DDBJ whole genome shotgun (WGS) entry which is preliminary data.</text>
</comment>
<reference evidence="2 3" key="1">
    <citation type="submission" date="2015-07" db="EMBL/GenBank/DDBJ databases">
        <title>Genome sequence of Leptolinea tardivitalis DSM 16556.</title>
        <authorList>
            <person name="Hemp J."/>
            <person name="Ward L.M."/>
            <person name="Pace L.A."/>
            <person name="Fischer W.W."/>
        </authorList>
    </citation>
    <scope>NUCLEOTIDE SEQUENCE [LARGE SCALE GENOMIC DNA]</scope>
    <source>
        <strain evidence="2 3">YMTK-2</strain>
    </source>
</reference>
<dbReference type="Gene3D" id="3.20.20.70">
    <property type="entry name" value="Aldolase class I"/>
    <property type="match status" value="1"/>
</dbReference>
<protein>
    <recommendedName>
        <fullName evidence="4">Glycoside-hydrolase family GH114 TIM-barrel domain-containing protein</fullName>
    </recommendedName>
</protein>
<dbReference type="InterPro" id="IPR029455">
    <property type="entry name" value="GHL15"/>
</dbReference>
<name>A0A0P6XGM8_9CHLR</name>
<feature type="region of interest" description="Disordered" evidence="1">
    <location>
        <begin position="31"/>
        <end position="71"/>
    </location>
</feature>
<sequence length="415" mass="47144">MDSHPHGCKFFPAILIVLLLLISGCLLETSQQPPQPSQQATEQPIRKTPIPSIKPTVADATVPHPTLQPPTPVVNYGNDYRAIQLAWFYNSPSNSDLAAVAQTYSRFILTHGDENIRDTMKLAGIKTPILQYLYLAAIKNPGSCTSGPSPDQVATERGDYCQILQQHPDWFLKSASGEIIDKHNGSVLMDPSNQGWRDFWLQRARVFMEQYGWDGVFLDNVEASIYKPYEYGSEPDPSLTDASYVDMIEDNLRFLYTGYFQPNNRPLYANIIAVKDPSVWLRYMQYLDGAMLEDFAVGWNDEYRDPLEWQMQLDLAEKTQAMGKTIILVSQGEQSDTSRQVFSLASYLLVNNGNAYFRYINGSSYNHNWYYDNYSYNLGVPLGPYQSDGQTWSRDFTNGKVWVNPYSHAAEINPK</sequence>
<accession>A0A0P6XGM8</accession>